<dbReference type="AlphaFoldDB" id="A0A2V3IBB6"/>
<evidence type="ECO:0000313" key="3">
    <source>
        <dbReference type="Proteomes" id="UP000247409"/>
    </source>
</evidence>
<feature type="region of interest" description="Disordered" evidence="1">
    <location>
        <begin position="178"/>
        <end position="275"/>
    </location>
</feature>
<name>A0A2V3IBB6_9FLOR</name>
<accession>A0A2V3IBB6</accession>
<protein>
    <submittedName>
        <fullName evidence="2">Uncharacterized protein</fullName>
    </submittedName>
</protein>
<dbReference type="Proteomes" id="UP000247409">
    <property type="component" value="Unassembled WGS sequence"/>
</dbReference>
<feature type="compositionally biased region" description="Basic and acidic residues" evidence="1">
    <location>
        <begin position="242"/>
        <end position="254"/>
    </location>
</feature>
<comment type="caution">
    <text evidence="2">The sequence shown here is derived from an EMBL/GenBank/DDBJ whole genome shotgun (WGS) entry which is preliminary data.</text>
</comment>
<dbReference type="EMBL" id="NBIV01001033">
    <property type="protein sequence ID" value="PXF39404.1"/>
    <property type="molecule type" value="Genomic_DNA"/>
</dbReference>
<evidence type="ECO:0000256" key="1">
    <source>
        <dbReference type="SAM" id="MobiDB-lite"/>
    </source>
</evidence>
<gene>
    <name evidence="2" type="ORF">BWQ96_10909</name>
</gene>
<feature type="compositionally biased region" description="Low complexity" evidence="1">
    <location>
        <begin position="224"/>
        <end position="239"/>
    </location>
</feature>
<keyword evidence="3" id="KW-1185">Reference proteome</keyword>
<feature type="compositionally biased region" description="Low complexity" evidence="1">
    <location>
        <begin position="255"/>
        <end position="275"/>
    </location>
</feature>
<proteinExistence type="predicted"/>
<feature type="compositionally biased region" description="Low complexity" evidence="1">
    <location>
        <begin position="194"/>
        <end position="205"/>
    </location>
</feature>
<sequence>MQTRIAHAKAKLLHSDLAPVPPPRRQAQPIALYFAGMQRGPIGRYRRALTTALPGWALCSISFVGRQIGELLVHKSLADRAIATMKALGFRHLHQLDPVMDPRFKDRGLTTEENILRNVHACHYRFQQAASTPIPSARKWYLNAAARLTARFPALFTEVQAAQYQELRQRLLKAREARLQPPVSDASSEGSEYDPPSHSSDSTTDLATVDEEGFTTVTRKRKTPTSPSSTPTPATTPPSQLHARDTEGDTEKADAPPTSTPATARPGTTPTSPEI</sequence>
<evidence type="ECO:0000313" key="2">
    <source>
        <dbReference type="EMBL" id="PXF39404.1"/>
    </source>
</evidence>
<organism evidence="2 3">
    <name type="scientific">Gracilariopsis chorda</name>
    <dbReference type="NCBI Taxonomy" id="448386"/>
    <lineage>
        <taxon>Eukaryota</taxon>
        <taxon>Rhodophyta</taxon>
        <taxon>Florideophyceae</taxon>
        <taxon>Rhodymeniophycidae</taxon>
        <taxon>Gracilariales</taxon>
        <taxon>Gracilariaceae</taxon>
        <taxon>Gracilariopsis</taxon>
    </lineage>
</organism>
<reference evidence="2 3" key="1">
    <citation type="journal article" date="2018" name="Mol. Biol. Evol.">
        <title>Analysis of the draft genome of the red seaweed Gracilariopsis chorda provides insights into genome size evolution in Rhodophyta.</title>
        <authorList>
            <person name="Lee J."/>
            <person name="Yang E.C."/>
            <person name="Graf L."/>
            <person name="Yang J.H."/>
            <person name="Qiu H."/>
            <person name="Zel Zion U."/>
            <person name="Chan C.X."/>
            <person name="Stephens T.G."/>
            <person name="Weber A.P.M."/>
            <person name="Boo G.H."/>
            <person name="Boo S.M."/>
            <person name="Kim K.M."/>
            <person name="Shin Y."/>
            <person name="Jung M."/>
            <person name="Lee S.J."/>
            <person name="Yim H.S."/>
            <person name="Lee J.H."/>
            <person name="Bhattacharya D."/>
            <person name="Yoon H.S."/>
        </authorList>
    </citation>
    <scope>NUCLEOTIDE SEQUENCE [LARGE SCALE GENOMIC DNA]</scope>
    <source>
        <strain evidence="2 3">SKKU-2015</strain>
        <tissue evidence="2">Whole body</tissue>
    </source>
</reference>